<dbReference type="AlphaFoldDB" id="A0AAV3U825"/>
<sequence length="79" mass="8273">MLKYDVGDQRCDPNALVERLGAAGCTDALVGTGEHGYLALEFTPEADSVECAVRAALVDVQEAIPSARLVNISPEISGL</sequence>
<dbReference type="Proteomes" id="UP001409585">
    <property type="component" value="Unassembled WGS sequence"/>
</dbReference>
<comment type="caution">
    <text evidence="1">The sequence shown here is derived from an EMBL/GenBank/DDBJ whole genome shotgun (WGS) entry which is preliminary data.</text>
</comment>
<evidence type="ECO:0000313" key="2">
    <source>
        <dbReference type="Proteomes" id="UP001409585"/>
    </source>
</evidence>
<accession>A0AAV3U825</accession>
<evidence type="ECO:0000313" key="1">
    <source>
        <dbReference type="EMBL" id="GAA4956381.1"/>
    </source>
</evidence>
<reference evidence="2" key="1">
    <citation type="journal article" date="2019" name="Int. J. Syst. Evol. Microbiol.">
        <title>The Global Catalogue of Microorganisms (GCM) 10K type strain sequencing project: providing services to taxonomists for standard genome sequencing and annotation.</title>
        <authorList>
            <consortium name="The Broad Institute Genomics Platform"/>
            <consortium name="The Broad Institute Genome Sequencing Center for Infectious Disease"/>
            <person name="Wu L."/>
            <person name="Ma J."/>
        </authorList>
    </citation>
    <scope>NUCLEOTIDE SEQUENCE [LARGE SCALE GENOMIC DNA]</scope>
    <source>
        <strain evidence="2">JCM 19134</strain>
    </source>
</reference>
<keyword evidence="2" id="KW-1185">Reference proteome</keyword>
<dbReference type="RefSeq" id="WP_345426738.1">
    <property type="nucleotide sequence ID" value="NZ_BAABLX010000072.1"/>
</dbReference>
<name>A0AAV3U825_9ALTE</name>
<gene>
    <name evidence="1" type="ORF">GCM10025791_40830</name>
</gene>
<dbReference type="EMBL" id="BAABLX010000072">
    <property type="protein sequence ID" value="GAA4956381.1"/>
    <property type="molecule type" value="Genomic_DNA"/>
</dbReference>
<protein>
    <recommendedName>
        <fullName evidence="3">Transcriptional regulator</fullName>
    </recommendedName>
</protein>
<evidence type="ECO:0008006" key="3">
    <source>
        <dbReference type="Google" id="ProtNLM"/>
    </source>
</evidence>
<organism evidence="1 2">
    <name type="scientific">Halioxenophilus aromaticivorans</name>
    <dbReference type="NCBI Taxonomy" id="1306992"/>
    <lineage>
        <taxon>Bacteria</taxon>
        <taxon>Pseudomonadati</taxon>
        <taxon>Pseudomonadota</taxon>
        <taxon>Gammaproteobacteria</taxon>
        <taxon>Alteromonadales</taxon>
        <taxon>Alteromonadaceae</taxon>
        <taxon>Halioxenophilus</taxon>
    </lineage>
</organism>
<proteinExistence type="predicted"/>